<dbReference type="Proteomes" id="UP000184216">
    <property type="component" value="Unassembled WGS sequence"/>
</dbReference>
<keyword evidence="2" id="KW-1185">Reference proteome</keyword>
<dbReference type="RefSeq" id="WP_073398237.1">
    <property type="nucleotide sequence ID" value="NZ_FRBX01000008.1"/>
</dbReference>
<sequence length="60" mass="6811">MSNINKLKILIIALTSVLQYSNSTDTILRKGIVRHSSLTIHQIENLENNSSYKKVVNQDL</sequence>
<dbReference type="EMBL" id="FRBX01000008">
    <property type="protein sequence ID" value="SHN20235.1"/>
    <property type="molecule type" value="Genomic_DNA"/>
</dbReference>
<evidence type="ECO:0000313" key="1">
    <source>
        <dbReference type="EMBL" id="SHN20235.1"/>
    </source>
</evidence>
<organism evidence="1 2">
    <name type="scientific">Flavobacterium pectinovorum</name>
    <dbReference type="NCBI Taxonomy" id="29533"/>
    <lineage>
        <taxon>Bacteria</taxon>
        <taxon>Pseudomonadati</taxon>
        <taxon>Bacteroidota</taxon>
        <taxon>Flavobacteriia</taxon>
        <taxon>Flavobacteriales</taxon>
        <taxon>Flavobacteriaceae</taxon>
        <taxon>Flavobacterium</taxon>
    </lineage>
</organism>
<reference evidence="1 2" key="1">
    <citation type="submission" date="2016-11" db="EMBL/GenBank/DDBJ databases">
        <authorList>
            <person name="Varghese N."/>
            <person name="Submissions S."/>
        </authorList>
    </citation>
    <scope>NUCLEOTIDE SEQUENCE [LARGE SCALE GENOMIC DNA]</scope>
    <source>
        <strain evidence="1 2">DSM 6368</strain>
    </source>
</reference>
<accession>A0ABY1J9T5</accession>
<proteinExistence type="predicted"/>
<protein>
    <submittedName>
        <fullName evidence="1">Uncharacterized protein</fullName>
    </submittedName>
</protein>
<evidence type="ECO:0000313" key="2">
    <source>
        <dbReference type="Proteomes" id="UP000184216"/>
    </source>
</evidence>
<gene>
    <name evidence="1" type="ORF">SAMN05444387_4650</name>
</gene>
<comment type="caution">
    <text evidence="1">The sequence shown here is derived from an EMBL/GenBank/DDBJ whole genome shotgun (WGS) entry which is preliminary data.</text>
</comment>
<name>A0ABY1J9T5_9FLAO</name>